<name>A0AB34K039_PRYPA</name>
<proteinExistence type="predicted"/>
<dbReference type="AlphaFoldDB" id="A0AB34K039"/>
<keyword evidence="2" id="KW-1185">Reference proteome</keyword>
<sequence>MAADAARDLFFKKFHAKLEELHQPGIVLDEEEYNLICKTLEGWDYLHPADRSERNKVVGGNKPYRWAQKFAVRVEEGPSGSTAWILLRKPKERAAAKDAPAAAEGVGPAPAVVEAAQALDAFTQVLHTGNMYEALLESD</sequence>
<accession>A0AB34K039</accession>
<evidence type="ECO:0000313" key="2">
    <source>
        <dbReference type="Proteomes" id="UP001515480"/>
    </source>
</evidence>
<reference evidence="1 2" key="1">
    <citation type="journal article" date="2024" name="Science">
        <title>Giant polyketide synthase enzymes in the biosynthesis of giant marine polyether toxins.</title>
        <authorList>
            <person name="Fallon T.R."/>
            <person name="Shende V.V."/>
            <person name="Wierzbicki I.H."/>
            <person name="Pendleton A.L."/>
            <person name="Watervoot N.F."/>
            <person name="Auber R.P."/>
            <person name="Gonzalez D.J."/>
            <person name="Wisecaver J.H."/>
            <person name="Moore B.S."/>
        </authorList>
    </citation>
    <scope>NUCLEOTIDE SEQUENCE [LARGE SCALE GENOMIC DNA]</scope>
    <source>
        <strain evidence="1 2">12B1</strain>
    </source>
</reference>
<gene>
    <name evidence="1" type="ORF">AB1Y20_015233</name>
</gene>
<comment type="caution">
    <text evidence="1">The sequence shown here is derived from an EMBL/GenBank/DDBJ whole genome shotgun (WGS) entry which is preliminary data.</text>
</comment>
<protein>
    <submittedName>
        <fullName evidence="1">Uncharacterized protein</fullName>
    </submittedName>
</protein>
<evidence type="ECO:0000313" key="1">
    <source>
        <dbReference type="EMBL" id="KAL1526523.1"/>
    </source>
</evidence>
<dbReference type="EMBL" id="JBGBPQ010000003">
    <property type="protein sequence ID" value="KAL1526523.1"/>
    <property type="molecule type" value="Genomic_DNA"/>
</dbReference>
<dbReference type="Proteomes" id="UP001515480">
    <property type="component" value="Unassembled WGS sequence"/>
</dbReference>
<organism evidence="1 2">
    <name type="scientific">Prymnesium parvum</name>
    <name type="common">Toxic golden alga</name>
    <dbReference type="NCBI Taxonomy" id="97485"/>
    <lineage>
        <taxon>Eukaryota</taxon>
        <taxon>Haptista</taxon>
        <taxon>Haptophyta</taxon>
        <taxon>Prymnesiophyceae</taxon>
        <taxon>Prymnesiales</taxon>
        <taxon>Prymnesiaceae</taxon>
        <taxon>Prymnesium</taxon>
    </lineage>
</organism>